<dbReference type="AlphaFoldDB" id="A0A3G6J7P5"/>
<gene>
    <name evidence="1" type="ORF">CCHOA_07585</name>
</gene>
<dbReference type="RefSeq" id="WP_123928626.1">
    <property type="nucleotide sequence ID" value="NZ_CP033896.1"/>
</dbReference>
<protein>
    <recommendedName>
        <fullName evidence="3">DUF177 domain-containing protein</fullName>
    </recommendedName>
</protein>
<dbReference type="InterPro" id="IPR003772">
    <property type="entry name" value="YceD"/>
</dbReference>
<name>A0A3G6J7P5_9CORY</name>
<dbReference type="Pfam" id="PF02620">
    <property type="entry name" value="YceD"/>
    <property type="match status" value="1"/>
</dbReference>
<evidence type="ECO:0000313" key="2">
    <source>
        <dbReference type="Proteomes" id="UP000269019"/>
    </source>
</evidence>
<dbReference type="Proteomes" id="UP000269019">
    <property type="component" value="Chromosome"/>
</dbReference>
<evidence type="ECO:0000313" key="1">
    <source>
        <dbReference type="EMBL" id="AZA13909.1"/>
    </source>
</evidence>
<dbReference type="EMBL" id="CP033896">
    <property type="protein sequence ID" value="AZA13909.1"/>
    <property type="molecule type" value="Genomic_DNA"/>
</dbReference>
<proteinExistence type="predicted"/>
<reference evidence="1 2" key="1">
    <citation type="submission" date="2018-11" db="EMBL/GenBank/DDBJ databases">
        <authorList>
            <person name="Kleinhagauer T."/>
            <person name="Glaeser S.P."/>
            <person name="Spergser J."/>
            <person name="Ruckert C."/>
            <person name="Kaempfer P."/>
            <person name="Busse H.-J."/>
        </authorList>
    </citation>
    <scope>NUCLEOTIDE SEQUENCE [LARGE SCALE GENOMIC DNA]</scope>
    <source>
        <strain evidence="1 2">200CH</strain>
    </source>
</reference>
<dbReference type="KEGG" id="ccho:CCHOA_07585"/>
<accession>A0A3G6J7P5</accession>
<keyword evidence="2" id="KW-1185">Reference proteome</keyword>
<evidence type="ECO:0008006" key="3">
    <source>
        <dbReference type="Google" id="ProtNLM"/>
    </source>
</evidence>
<sequence length="181" mass="19553">MNAPFTFDVNALFSRAATTTEMTQTGTAPHRIGSELLAIAADSPVTVTAILQPLGEVIMADATLSGTLTGSCARCLRPLEVPREFTINEVYTTEEAITTIGDEPDDEQEDAAEQRLIERGTIDLLQPFVDKLGLELPFSPTCEDFGLDCDEQAAGVRAPDAVEGEEHQLADPRWGGLEKFL</sequence>
<organism evidence="1 2">
    <name type="scientific">Corynebacterium choanae</name>
    <dbReference type="NCBI Taxonomy" id="1862358"/>
    <lineage>
        <taxon>Bacteria</taxon>
        <taxon>Bacillati</taxon>
        <taxon>Actinomycetota</taxon>
        <taxon>Actinomycetes</taxon>
        <taxon>Mycobacteriales</taxon>
        <taxon>Corynebacteriaceae</taxon>
        <taxon>Corynebacterium</taxon>
    </lineage>
</organism>
<dbReference type="OrthoDB" id="9790372at2"/>